<dbReference type="PANTHER" id="PTHR46128:SF211">
    <property type="entry name" value="PENTACOTRIPEPTIDE-REPEAT REGION OF PRORP DOMAIN-CONTAINING PROTEIN"/>
    <property type="match status" value="1"/>
</dbReference>
<dbReference type="EMBL" id="LR862153">
    <property type="protein sequence ID" value="CAD1836226.1"/>
    <property type="molecule type" value="Genomic_DNA"/>
</dbReference>
<sequence>MTPGALGFLIRCLGALGLVEEAEHVFDHAGDLNCVPNSYTYNCLLEVLGKAGRVESSETRLREMMQGVVSGKDLRRALDLYMDMKRQGISPDVRLLKKMISAFCGENDLVGIGRLFEENKEILSSSSCVALFNAILDGLVNQGDVDRAHSLLRVMIESVGTEVPSSIMEEPKIGENEATLENLFNVKRAVIPNSDSFNIVICGLCEVKKLDTALTLVNDMVGLGRRGKLLMFNNLILELCTVNRLDEAYEIFGKMKELGIVPTEFTYNSLFYGLCRRKDSIAALDLLREMRSEGHVPWIKHCTTMVKELCMNGEVAKASEFLSDLLKAGFIPDLVAYSAAIDVAHNIIINGLCKAGRLTEAQDILQNMLEKGLIPSVITYNLMINNCCRADKIEGALAFFNKMIDEERAPTVVTYTSLIDGLCSAGRAEDALVIWDEMRDKGCFPNNITYTALIHGNTTKAFELLKEILSNNFHSTSPKQFELMKKAVHKLYRDERTYLDTRMLIEGGSVPMIDSLRLPIVLNWKEILCREDWGLKKKKRKRTCERKNSEILDPVSYIYIGRCRATSVRPLSSISSPRQLAPHLEFYKLKVLRSTALLFFVLQICF</sequence>
<organism evidence="6">
    <name type="scientific">Ananas comosus var. bracteatus</name>
    <name type="common">red pineapple</name>
    <dbReference type="NCBI Taxonomy" id="296719"/>
    <lineage>
        <taxon>Eukaryota</taxon>
        <taxon>Viridiplantae</taxon>
        <taxon>Streptophyta</taxon>
        <taxon>Embryophyta</taxon>
        <taxon>Tracheophyta</taxon>
        <taxon>Spermatophyta</taxon>
        <taxon>Magnoliopsida</taxon>
        <taxon>Liliopsida</taxon>
        <taxon>Poales</taxon>
        <taxon>Bromeliaceae</taxon>
        <taxon>Bromelioideae</taxon>
        <taxon>Ananas</taxon>
    </lineage>
</organism>
<dbReference type="InterPro" id="IPR050872">
    <property type="entry name" value="PPR_P_subfamily"/>
</dbReference>
<evidence type="ECO:0000256" key="2">
    <source>
        <dbReference type="ARBA" id="ARBA00022737"/>
    </source>
</evidence>
<keyword evidence="3" id="KW-0809">Transit peptide</keyword>
<evidence type="ECO:0000256" key="5">
    <source>
        <dbReference type="SAM" id="SignalP"/>
    </source>
</evidence>
<dbReference type="Gene3D" id="1.25.40.10">
    <property type="entry name" value="Tetratricopeptide repeat domain"/>
    <property type="match status" value="5"/>
</dbReference>
<feature type="repeat" description="PPR" evidence="4">
    <location>
        <begin position="411"/>
        <end position="445"/>
    </location>
</feature>
<feature type="repeat" description="PPR" evidence="4">
    <location>
        <begin position="341"/>
        <end position="375"/>
    </location>
</feature>
<feature type="repeat" description="PPR" evidence="4">
    <location>
        <begin position="193"/>
        <end position="227"/>
    </location>
</feature>
<evidence type="ECO:0000256" key="1">
    <source>
        <dbReference type="ARBA" id="ARBA00007626"/>
    </source>
</evidence>
<comment type="similarity">
    <text evidence="1">Belongs to the PPR family. P subfamily.</text>
</comment>
<evidence type="ECO:0000256" key="3">
    <source>
        <dbReference type="ARBA" id="ARBA00022946"/>
    </source>
</evidence>
<keyword evidence="5" id="KW-0732">Signal</keyword>
<evidence type="ECO:0000256" key="4">
    <source>
        <dbReference type="PROSITE-ProRule" id="PRU00708"/>
    </source>
</evidence>
<feature type="signal peptide" evidence="5">
    <location>
        <begin position="1"/>
        <end position="17"/>
    </location>
</feature>
<dbReference type="PROSITE" id="PS51375">
    <property type="entry name" value="PPR"/>
    <property type="match status" value="7"/>
</dbReference>
<feature type="repeat" description="PPR" evidence="4">
    <location>
        <begin position="263"/>
        <end position="297"/>
    </location>
</feature>
<name>A0A6V7PZZ4_ANACO</name>
<dbReference type="Pfam" id="PF01535">
    <property type="entry name" value="PPR"/>
    <property type="match status" value="3"/>
</dbReference>
<dbReference type="NCBIfam" id="TIGR00756">
    <property type="entry name" value="PPR"/>
    <property type="match status" value="10"/>
</dbReference>
<dbReference type="PANTHER" id="PTHR46128">
    <property type="entry name" value="MITOCHONDRIAL GROUP I INTRON SPLICING FACTOR CCM1"/>
    <property type="match status" value="1"/>
</dbReference>
<feature type="chain" id="PRO_5027571707" description="Pentatricopeptide repeat-containing protein" evidence="5">
    <location>
        <begin position="18"/>
        <end position="606"/>
    </location>
</feature>
<proteinExistence type="inferred from homology"/>
<keyword evidence="2" id="KW-0677">Repeat</keyword>
<feature type="repeat" description="PPR" evidence="4">
    <location>
        <begin position="37"/>
        <end position="67"/>
    </location>
</feature>
<dbReference type="Pfam" id="PF12854">
    <property type="entry name" value="PPR_1"/>
    <property type="match status" value="2"/>
</dbReference>
<dbReference type="Pfam" id="PF13041">
    <property type="entry name" value="PPR_2"/>
    <property type="match status" value="3"/>
</dbReference>
<feature type="repeat" description="PPR" evidence="4">
    <location>
        <begin position="376"/>
        <end position="410"/>
    </location>
</feature>
<accession>A0A6V7PZZ4</accession>
<protein>
    <recommendedName>
        <fullName evidence="7">Pentatricopeptide repeat-containing protein</fullName>
    </recommendedName>
</protein>
<dbReference type="InterPro" id="IPR002885">
    <property type="entry name" value="PPR_rpt"/>
</dbReference>
<dbReference type="AlphaFoldDB" id="A0A6V7PZZ4"/>
<gene>
    <name evidence="6" type="ORF">CB5_LOCUS19437</name>
</gene>
<feature type="repeat" description="PPR" evidence="4">
    <location>
        <begin position="228"/>
        <end position="262"/>
    </location>
</feature>
<reference evidence="6" key="1">
    <citation type="submission" date="2020-07" db="EMBL/GenBank/DDBJ databases">
        <authorList>
            <person name="Lin J."/>
        </authorList>
    </citation>
    <scope>NUCLEOTIDE SEQUENCE</scope>
</reference>
<evidence type="ECO:0000313" key="6">
    <source>
        <dbReference type="EMBL" id="CAD1836226.1"/>
    </source>
</evidence>
<dbReference type="InterPro" id="IPR011990">
    <property type="entry name" value="TPR-like_helical_dom_sf"/>
</dbReference>
<evidence type="ECO:0008006" key="7">
    <source>
        <dbReference type="Google" id="ProtNLM"/>
    </source>
</evidence>